<gene>
    <name evidence="1" type="ORF">AB835_00750</name>
</gene>
<reference evidence="1 2" key="1">
    <citation type="journal article" date="2016" name="Appl. Environ. Microbiol.">
        <title>Lack of Overt Genome Reduction in the Bryostatin-Producing Bryozoan Symbiont "Candidatus Endobugula sertula".</title>
        <authorList>
            <person name="Miller I.J."/>
            <person name="Vanee N."/>
            <person name="Fong S.S."/>
            <person name="Lim-Fong G.E."/>
            <person name="Kwan J.C."/>
        </authorList>
    </citation>
    <scope>NUCLEOTIDE SEQUENCE [LARGE SCALE GENOMIC DNA]</scope>
    <source>
        <strain evidence="1">AB1-4</strain>
    </source>
</reference>
<dbReference type="EMBL" id="MDLC01000002">
    <property type="protein sequence ID" value="ODS25067.1"/>
    <property type="molecule type" value="Genomic_DNA"/>
</dbReference>
<accession>A0A1D2QU08</accession>
<comment type="caution">
    <text evidence="1">The sequence shown here is derived from an EMBL/GenBank/DDBJ whole genome shotgun (WGS) entry which is preliminary data.</text>
</comment>
<evidence type="ECO:0000313" key="2">
    <source>
        <dbReference type="Proteomes" id="UP000242502"/>
    </source>
</evidence>
<dbReference type="Proteomes" id="UP000242502">
    <property type="component" value="Unassembled WGS sequence"/>
</dbReference>
<organism evidence="1 2">
    <name type="scientific">Candidatus Endobugula sertula</name>
    <name type="common">Bugula neritina bacterial symbiont</name>
    <dbReference type="NCBI Taxonomy" id="62101"/>
    <lineage>
        <taxon>Bacteria</taxon>
        <taxon>Pseudomonadati</taxon>
        <taxon>Pseudomonadota</taxon>
        <taxon>Gammaproteobacteria</taxon>
        <taxon>Cellvibrionales</taxon>
        <taxon>Cellvibrionaceae</taxon>
        <taxon>Candidatus Endobugula</taxon>
    </lineage>
</organism>
<name>A0A1D2QU08_9GAMM</name>
<dbReference type="AlphaFoldDB" id="A0A1D2QU08"/>
<dbReference type="STRING" id="62101.AB835_00750"/>
<protein>
    <submittedName>
        <fullName evidence="1">Uncharacterized protein</fullName>
    </submittedName>
</protein>
<sequence>MKKIDKLLCDLHTIDDNSIRRSLLSHRIYNLLMIALLQVVSPLLWAGKHPEVALSESPTHRTLSPTTITLKGTIDPRLYAVAYTIYVASTSPYKEACLSQQKDWGTGQRKMKPAFTFAVLVPDANHHYEVTLPVEYTGESACDYVYFATEIKIRRDKDDDLWAKFTIQGGKENHIQSGTATGSMEGVQGVPIMSRQTKRYFRFPSPTDIRCFTTHYQTIGRGDRKKPDHIRFACYEEYTGINGMNDKYVTTTITLNIGIDGPRNIYIRDDAPDGNHKVPHHFVDYQAPLTFWQKLSRYFQQLFHSSKKYNVFSQGETP</sequence>
<evidence type="ECO:0000313" key="1">
    <source>
        <dbReference type="EMBL" id="ODS25067.1"/>
    </source>
</evidence>
<proteinExistence type="predicted"/>